<dbReference type="Pfam" id="PF21845">
    <property type="entry name" value="DUF6904"/>
    <property type="match status" value="1"/>
</dbReference>
<reference evidence="1 2" key="1">
    <citation type="journal article" date="2015" name="Stand. Genomic Sci.">
        <title>Complete genome sequence and description of Salinispira pacifica gen. nov., sp. nov., a novel spirochaete isolated form a hypersaline microbial mat.</title>
        <authorList>
            <person name="Ben Hania W."/>
            <person name="Joseph M."/>
            <person name="Schumann P."/>
            <person name="Bunk B."/>
            <person name="Fiebig A."/>
            <person name="Sproer C."/>
            <person name="Klenk H.P."/>
            <person name="Fardeau M.L."/>
            <person name="Spring S."/>
        </authorList>
    </citation>
    <scope>NUCLEOTIDE SEQUENCE [LARGE SCALE GENOMIC DNA]</scope>
    <source>
        <strain evidence="1 2">L21-RPul-D2</strain>
    </source>
</reference>
<proteinExistence type="predicted"/>
<dbReference type="EMBL" id="CP006939">
    <property type="protein sequence ID" value="AHC14928.1"/>
    <property type="molecule type" value="Genomic_DNA"/>
</dbReference>
<name>V5WGL5_9SPIO</name>
<accession>V5WGL5</accession>
<dbReference type="KEGG" id="slr:L21SP2_1535"/>
<dbReference type="Proteomes" id="UP000018680">
    <property type="component" value="Chromosome"/>
</dbReference>
<organism evidence="1 2">
    <name type="scientific">Salinispira pacifica</name>
    <dbReference type="NCBI Taxonomy" id="1307761"/>
    <lineage>
        <taxon>Bacteria</taxon>
        <taxon>Pseudomonadati</taxon>
        <taxon>Spirochaetota</taxon>
        <taxon>Spirochaetia</taxon>
        <taxon>Spirochaetales</taxon>
        <taxon>Spirochaetaceae</taxon>
        <taxon>Salinispira</taxon>
    </lineage>
</organism>
<sequence>MKILRRDNGIEDIHMEYHGEIFPRVNIHYSCNIMFPEMILNMIALNELIGLYKRKVNGKKYDFELETDTRTAWDARIAMVRMLQAQFQRAVGRVLSPTSFTRWKNLVHRKNIDIHRMKSPLIDNHNISWLEMDREQREKKLLTLTKRMVEYSRDPDQERYSRIISDAVEEYDCDETDLAFPGIEYPEEINW</sequence>
<evidence type="ECO:0000313" key="2">
    <source>
        <dbReference type="Proteomes" id="UP000018680"/>
    </source>
</evidence>
<gene>
    <name evidence="1" type="ORF">L21SP2_1535</name>
</gene>
<evidence type="ECO:0000313" key="1">
    <source>
        <dbReference type="EMBL" id="AHC14928.1"/>
    </source>
</evidence>
<dbReference type="InterPro" id="IPR054199">
    <property type="entry name" value="DUF6904"/>
</dbReference>
<dbReference type="HOGENOM" id="CLU_1420548_0_0_12"/>
<protein>
    <submittedName>
        <fullName evidence="1">Uncharacterized protein</fullName>
    </submittedName>
</protein>
<keyword evidence="2" id="KW-1185">Reference proteome</keyword>
<dbReference type="AlphaFoldDB" id="V5WGL5"/>